<dbReference type="EMBL" id="AACOBW010000006">
    <property type="protein sequence ID" value="EAL4185375.1"/>
    <property type="molecule type" value="Genomic_DNA"/>
</dbReference>
<dbReference type="GO" id="GO:0016787">
    <property type="term" value="F:hydrolase activity"/>
    <property type="evidence" value="ECO:0007669"/>
    <property type="project" value="UniProtKB-KW"/>
</dbReference>
<dbReference type="Pfam" id="PF00857">
    <property type="entry name" value="Isochorismatase"/>
    <property type="match status" value="1"/>
</dbReference>
<dbReference type="InterPro" id="IPR000868">
    <property type="entry name" value="Isochorismatase-like_dom"/>
</dbReference>
<evidence type="ECO:0000259" key="1">
    <source>
        <dbReference type="Pfam" id="PF00857"/>
    </source>
</evidence>
<dbReference type="AlphaFoldDB" id="A0A5T1QYW5"/>
<comment type="caution">
    <text evidence="2">The sequence shown here is derived from an EMBL/GenBank/DDBJ whole genome shotgun (WGS) entry which is preliminary data.</text>
</comment>
<keyword evidence="2" id="KW-0378">Hydrolase</keyword>
<dbReference type="InterPro" id="IPR036380">
    <property type="entry name" value="Isochorismatase-like_sf"/>
</dbReference>
<dbReference type="SUPFAM" id="SSF52499">
    <property type="entry name" value="Isochorismatase-like hydrolases"/>
    <property type="match status" value="1"/>
</dbReference>
<feature type="domain" description="Isochorismatase-like" evidence="1">
    <location>
        <begin position="4"/>
        <end position="172"/>
    </location>
</feature>
<sequence length="173" mass="19910">MKKAFVLVDYQNDFIDGSLGFEKALKIKENILDTLNQIDFNTMHLLLTYDTHDEDYLKSKEGLNLPIEHCIKDSSGWQMPKDFTPFLQKAHKVFHKNTFGSLEFANFIAKSEYEEIHFTGLVSHICVFCNIILAFSAKPNSRLILHQNLSASFDENLEKSAFDLLRAYGIEIL</sequence>
<proteinExistence type="predicted"/>
<protein>
    <submittedName>
        <fullName evidence="2">Hydrolase</fullName>
    </submittedName>
</protein>
<dbReference type="CDD" id="cd00431">
    <property type="entry name" value="cysteine_hydrolases"/>
    <property type="match status" value="1"/>
</dbReference>
<evidence type="ECO:0000313" key="2">
    <source>
        <dbReference type="EMBL" id="EAL4185375.1"/>
    </source>
</evidence>
<organism evidence="2">
    <name type="scientific">Campylobacter coli</name>
    <dbReference type="NCBI Taxonomy" id="195"/>
    <lineage>
        <taxon>Bacteria</taxon>
        <taxon>Pseudomonadati</taxon>
        <taxon>Campylobacterota</taxon>
        <taxon>Epsilonproteobacteria</taxon>
        <taxon>Campylobacterales</taxon>
        <taxon>Campylobacteraceae</taxon>
        <taxon>Campylobacter</taxon>
    </lineage>
</organism>
<accession>A0A5T1QYW5</accession>
<name>A0A5T1QYW5_CAMCO</name>
<reference evidence="2" key="1">
    <citation type="submission" date="2018-05" db="EMBL/GenBank/DDBJ databases">
        <authorList>
            <consortium name="GenomeTrakr network: Whole genome sequencing for foodborne pathogen traceback"/>
        </authorList>
    </citation>
    <scope>NUCLEOTIDE SEQUENCE</scope>
    <source>
        <strain evidence="2">NC_C6641</strain>
    </source>
</reference>
<dbReference type="Gene3D" id="3.40.50.850">
    <property type="entry name" value="Isochorismatase-like"/>
    <property type="match status" value="1"/>
</dbReference>
<gene>
    <name evidence="2" type="ORF">CYT24_05505</name>
</gene>